<proteinExistence type="predicted"/>
<dbReference type="EMBL" id="KQ977381">
    <property type="protein sequence ID" value="KYN03123.1"/>
    <property type="molecule type" value="Genomic_DNA"/>
</dbReference>
<dbReference type="Gene3D" id="2.60.40.150">
    <property type="entry name" value="C2 domain"/>
    <property type="match status" value="1"/>
</dbReference>
<dbReference type="Proteomes" id="UP000078542">
    <property type="component" value="Unassembled WGS sequence"/>
</dbReference>
<sequence>MNAGLVVEVWCKGFLWDRFLGYYYIPLSEVSYMNEVTRNQCNLSRTAEIQDRQSEQSDMCDTNSNTQPDIITDTETTGQWINLGLELEQRGNDIIGTKKPTGHSLLIDCRLELPYGNRENLFSLYRFDSTNRPASECNVMYHSRRSWIRVHHPRISPTVKFNDPL</sequence>
<keyword evidence="2" id="KW-1185">Reference proteome</keyword>
<dbReference type="InterPro" id="IPR035892">
    <property type="entry name" value="C2_domain_sf"/>
</dbReference>
<organism evidence="1 2">
    <name type="scientific">Cyphomyrmex costatus</name>
    <dbReference type="NCBI Taxonomy" id="456900"/>
    <lineage>
        <taxon>Eukaryota</taxon>
        <taxon>Metazoa</taxon>
        <taxon>Ecdysozoa</taxon>
        <taxon>Arthropoda</taxon>
        <taxon>Hexapoda</taxon>
        <taxon>Insecta</taxon>
        <taxon>Pterygota</taxon>
        <taxon>Neoptera</taxon>
        <taxon>Endopterygota</taxon>
        <taxon>Hymenoptera</taxon>
        <taxon>Apocrita</taxon>
        <taxon>Aculeata</taxon>
        <taxon>Formicoidea</taxon>
        <taxon>Formicidae</taxon>
        <taxon>Myrmicinae</taxon>
        <taxon>Cyphomyrmex</taxon>
    </lineage>
</organism>
<accession>A0A195CQV6</accession>
<reference evidence="1 2" key="1">
    <citation type="submission" date="2016-03" db="EMBL/GenBank/DDBJ databases">
        <title>Cyphomyrmex costatus WGS genome.</title>
        <authorList>
            <person name="Nygaard S."/>
            <person name="Hu H."/>
            <person name="Boomsma J."/>
            <person name="Zhang G."/>
        </authorList>
    </citation>
    <scope>NUCLEOTIDE SEQUENCE [LARGE SCALE GENOMIC DNA]</scope>
    <source>
        <strain evidence="1">MS0001</strain>
        <tissue evidence="1">Whole body</tissue>
    </source>
</reference>
<protein>
    <submittedName>
        <fullName evidence="1">Phorbol ester/diacylglycerol-binding protein unc-13</fullName>
    </submittedName>
</protein>
<dbReference type="AlphaFoldDB" id="A0A195CQV6"/>
<dbReference type="STRING" id="456900.A0A195CQV6"/>
<dbReference type="SUPFAM" id="SSF49562">
    <property type="entry name" value="C2 domain (Calcium/lipid-binding domain, CaLB)"/>
    <property type="match status" value="1"/>
</dbReference>
<evidence type="ECO:0000313" key="2">
    <source>
        <dbReference type="Proteomes" id="UP000078542"/>
    </source>
</evidence>
<name>A0A195CQV6_9HYME</name>
<evidence type="ECO:0000313" key="1">
    <source>
        <dbReference type="EMBL" id="KYN03123.1"/>
    </source>
</evidence>
<gene>
    <name evidence="1" type="ORF">ALC62_05990</name>
</gene>